<protein>
    <submittedName>
        <fullName evidence="1">Uncharacterized protein</fullName>
    </submittedName>
</protein>
<comment type="caution">
    <text evidence="1">The sequence shown here is derived from an EMBL/GenBank/DDBJ whole genome shotgun (WGS) entry which is preliminary data.</text>
</comment>
<proteinExistence type="predicted"/>
<keyword evidence="2" id="KW-1185">Reference proteome</keyword>
<accession>A0A1K0GSB2</accession>
<dbReference type="Proteomes" id="UP000182486">
    <property type="component" value="Unassembled WGS sequence"/>
</dbReference>
<evidence type="ECO:0000313" key="2">
    <source>
        <dbReference type="Proteomes" id="UP000182486"/>
    </source>
</evidence>
<dbReference type="AlphaFoldDB" id="A0A1K0GSB2"/>
<gene>
    <name evidence="1" type="ORF">BG844_22090</name>
</gene>
<sequence length="67" mass="7782">MQARCDTTISRRGHGQFASVGVVLFHCARRWRVLAREVRRFGTAMNFLACREPVRTFILLETVFIVK</sequence>
<evidence type="ECO:0000313" key="1">
    <source>
        <dbReference type="EMBL" id="OJF12179.1"/>
    </source>
</evidence>
<reference evidence="1 2" key="1">
    <citation type="submission" date="2016-09" db="EMBL/GenBank/DDBJ databases">
        <title>Couchioplanes caeruleus draft genome sequence.</title>
        <authorList>
            <person name="Sheehan J."/>
            <person name="Caffrey P."/>
        </authorList>
    </citation>
    <scope>NUCLEOTIDE SEQUENCE [LARGE SCALE GENOMIC DNA]</scope>
    <source>
        <strain evidence="1 2">DSM 43634</strain>
    </source>
</reference>
<organism evidence="1 2">
    <name type="scientific">Couchioplanes caeruleus subsp. caeruleus</name>
    <dbReference type="NCBI Taxonomy" id="56427"/>
    <lineage>
        <taxon>Bacteria</taxon>
        <taxon>Bacillati</taxon>
        <taxon>Actinomycetota</taxon>
        <taxon>Actinomycetes</taxon>
        <taxon>Micromonosporales</taxon>
        <taxon>Micromonosporaceae</taxon>
        <taxon>Couchioplanes</taxon>
    </lineage>
</organism>
<name>A0A1K0GSB2_9ACTN</name>
<dbReference type="EMBL" id="MEIA01000234">
    <property type="protein sequence ID" value="OJF12179.1"/>
    <property type="molecule type" value="Genomic_DNA"/>
</dbReference>